<name>A0A7W5TUY0_9MICC</name>
<reference evidence="5 6" key="1">
    <citation type="submission" date="2020-08" db="EMBL/GenBank/DDBJ databases">
        <title>Sequencing the genomes of 1000 actinobacteria strains.</title>
        <authorList>
            <person name="Klenk H.-P."/>
        </authorList>
    </citation>
    <scope>NUCLEOTIDE SEQUENCE [LARGE SCALE GENOMIC DNA]</scope>
    <source>
        <strain evidence="5 6">DSM 28238</strain>
    </source>
</reference>
<dbReference type="Gene3D" id="3.40.50.720">
    <property type="entry name" value="NAD(P)-binding Rossmann-like Domain"/>
    <property type="match status" value="1"/>
</dbReference>
<feature type="domain" description="Enoyl reductase (ER)" evidence="4">
    <location>
        <begin position="10"/>
        <end position="310"/>
    </location>
</feature>
<comment type="caution">
    <text evidence="5">The sequence shown here is derived from an EMBL/GenBank/DDBJ whole genome shotgun (WGS) entry which is preliminary data.</text>
</comment>
<evidence type="ECO:0000313" key="5">
    <source>
        <dbReference type="EMBL" id="MBB3667329.1"/>
    </source>
</evidence>
<dbReference type="Proteomes" id="UP000547528">
    <property type="component" value="Unassembled WGS sequence"/>
</dbReference>
<dbReference type="InterPro" id="IPR013154">
    <property type="entry name" value="ADH-like_N"/>
</dbReference>
<dbReference type="GO" id="GO:0070402">
    <property type="term" value="F:NADPH binding"/>
    <property type="evidence" value="ECO:0007669"/>
    <property type="project" value="TreeGrafter"/>
</dbReference>
<dbReference type="PANTHER" id="PTHR48106">
    <property type="entry name" value="QUINONE OXIDOREDUCTASE PIG3-RELATED"/>
    <property type="match status" value="1"/>
</dbReference>
<accession>A0A7W5TUY0</accession>
<dbReference type="CDD" id="cd05289">
    <property type="entry name" value="MDR_like_2"/>
    <property type="match status" value="1"/>
</dbReference>
<dbReference type="InterPro" id="IPR036291">
    <property type="entry name" value="NAD(P)-bd_dom_sf"/>
</dbReference>
<dbReference type="PANTHER" id="PTHR48106:SF18">
    <property type="entry name" value="QUINONE OXIDOREDUCTASE PIG3"/>
    <property type="match status" value="1"/>
</dbReference>
<keyword evidence="2" id="KW-0560">Oxidoreductase</keyword>
<dbReference type="Gene3D" id="3.90.180.10">
    <property type="entry name" value="Medium-chain alcohol dehydrogenases, catalytic domain"/>
    <property type="match status" value="1"/>
</dbReference>
<dbReference type="RefSeq" id="WP_183357657.1">
    <property type="nucleotide sequence ID" value="NZ_BAABKR010000001.1"/>
</dbReference>
<sequence length="312" mass="32395">MKTVGFSTPGGPDVLEVLDLPTPTPGPGELRIRVHAAAVNPTDLMRRQGTGTSGSKAPSPPHVPGMDAAGVLVEIGPGTDTELSVNDHVIAVVVPSGTHGAYAEQIVVPAESAVRAPEGASHVEASTLPMNGLTARLALDILGLAPGSVLAVTGGAGAMGGYTIQLAKLAGLRVVADAAEADEALVAELGADLVLPRGEGFAQRVREHFPDGVDGAVDGAMLHQSLAPALADEATIITIRGYQEPGERGTRFQPVWVREYATAQEKLDELSQLARQQKLRLRVADTLPKDQAAQAHRRLEGGGVRGRLVIEF</sequence>
<keyword evidence="1" id="KW-0521">NADP</keyword>
<dbReference type="Pfam" id="PF13602">
    <property type="entry name" value="ADH_zinc_N_2"/>
    <property type="match status" value="1"/>
</dbReference>
<evidence type="ECO:0000256" key="3">
    <source>
        <dbReference type="SAM" id="MobiDB-lite"/>
    </source>
</evidence>
<protein>
    <submittedName>
        <fullName evidence="5">NADPH:quinone reductase-like Zn-dependent oxidoreductase</fullName>
    </submittedName>
</protein>
<dbReference type="EMBL" id="JACIBT010000001">
    <property type="protein sequence ID" value="MBB3667329.1"/>
    <property type="molecule type" value="Genomic_DNA"/>
</dbReference>
<evidence type="ECO:0000259" key="4">
    <source>
        <dbReference type="SMART" id="SM00829"/>
    </source>
</evidence>
<dbReference type="GO" id="GO:0016651">
    <property type="term" value="F:oxidoreductase activity, acting on NAD(P)H"/>
    <property type="evidence" value="ECO:0007669"/>
    <property type="project" value="TreeGrafter"/>
</dbReference>
<dbReference type="AlphaFoldDB" id="A0A7W5TUY0"/>
<organism evidence="5 6">
    <name type="scientific">Garicola koreensis</name>
    <dbReference type="NCBI Taxonomy" id="1262554"/>
    <lineage>
        <taxon>Bacteria</taxon>
        <taxon>Bacillati</taxon>
        <taxon>Actinomycetota</taxon>
        <taxon>Actinomycetes</taxon>
        <taxon>Micrococcales</taxon>
        <taxon>Micrococcaceae</taxon>
        <taxon>Garicola</taxon>
    </lineage>
</organism>
<dbReference type="InterPro" id="IPR011032">
    <property type="entry name" value="GroES-like_sf"/>
</dbReference>
<evidence type="ECO:0000256" key="1">
    <source>
        <dbReference type="ARBA" id="ARBA00022857"/>
    </source>
</evidence>
<gene>
    <name evidence="5" type="ORF">FHX47_000922</name>
</gene>
<dbReference type="SUPFAM" id="SSF51735">
    <property type="entry name" value="NAD(P)-binding Rossmann-fold domains"/>
    <property type="match status" value="1"/>
</dbReference>
<evidence type="ECO:0000313" key="6">
    <source>
        <dbReference type="Proteomes" id="UP000547528"/>
    </source>
</evidence>
<proteinExistence type="predicted"/>
<evidence type="ECO:0000256" key="2">
    <source>
        <dbReference type="ARBA" id="ARBA00023002"/>
    </source>
</evidence>
<keyword evidence="6" id="KW-1185">Reference proteome</keyword>
<dbReference type="Pfam" id="PF08240">
    <property type="entry name" value="ADH_N"/>
    <property type="match status" value="1"/>
</dbReference>
<dbReference type="SMART" id="SM00829">
    <property type="entry name" value="PKS_ER"/>
    <property type="match status" value="1"/>
</dbReference>
<dbReference type="InterPro" id="IPR020843">
    <property type="entry name" value="ER"/>
</dbReference>
<dbReference type="SUPFAM" id="SSF50129">
    <property type="entry name" value="GroES-like"/>
    <property type="match status" value="1"/>
</dbReference>
<feature type="region of interest" description="Disordered" evidence="3">
    <location>
        <begin position="43"/>
        <end position="63"/>
    </location>
</feature>